<evidence type="ECO:0000259" key="1">
    <source>
        <dbReference type="Pfam" id="PF24963"/>
    </source>
</evidence>
<name>A0A644YC56_9ZZZZ</name>
<comment type="caution">
    <text evidence="2">The sequence shown here is derived from an EMBL/GenBank/DDBJ whole genome shotgun (WGS) entry which is preliminary data.</text>
</comment>
<evidence type="ECO:0000313" key="2">
    <source>
        <dbReference type="EMBL" id="MPM25757.1"/>
    </source>
</evidence>
<dbReference type="Gene3D" id="3.40.50.10400">
    <property type="entry name" value="Hypothetical protein PA1492"/>
    <property type="match status" value="1"/>
</dbReference>
<accession>A0A644YC56</accession>
<sequence length="112" mass="12344">MKLVYICSPYAGDIESNVGFAKAACHYAMRQGCAPVAVHLLYPRFLNDAVPSEREAGIRMGLRVLASCEELWVCGAHISSGMRQEIAEAKRLGTPIRYVTAAQIKKMECKPE</sequence>
<gene>
    <name evidence="2" type="ORF">SDC9_72257</name>
</gene>
<feature type="domain" description="DUF7768" evidence="1">
    <location>
        <begin position="2"/>
        <end position="98"/>
    </location>
</feature>
<reference evidence="2" key="1">
    <citation type="submission" date="2019-08" db="EMBL/GenBank/DDBJ databases">
        <authorList>
            <person name="Kucharzyk K."/>
            <person name="Murdoch R.W."/>
            <person name="Higgins S."/>
            <person name="Loffler F."/>
        </authorList>
    </citation>
    <scope>NUCLEOTIDE SEQUENCE</scope>
</reference>
<dbReference type="Pfam" id="PF24963">
    <property type="entry name" value="DUF7768"/>
    <property type="match status" value="1"/>
</dbReference>
<proteinExistence type="predicted"/>
<protein>
    <recommendedName>
        <fullName evidence="1">DUF7768 domain-containing protein</fullName>
    </recommendedName>
</protein>
<dbReference type="AlphaFoldDB" id="A0A644YC56"/>
<dbReference type="InterPro" id="IPR056670">
    <property type="entry name" value="DUF7768"/>
</dbReference>
<dbReference type="EMBL" id="VSSQ01004572">
    <property type="protein sequence ID" value="MPM25757.1"/>
    <property type="molecule type" value="Genomic_DNA"/>
</dbReference>
<organism evidence="2">
    <name type="scientific">bioreactor metagenome</name>
    <dbReference type="NCBI Taxonomy" id="1076179"/>
    <lineage>
        <taxon>unclassified sequences</taxon>
        <taxon>metagenomes</taxon>
        <taxon>ecological metagenomes</taxon>
    </lineage>
</organism>